<comment type="caution">
    <text evidence="1">The sequence shown here is derived from an EMBL/GenBank/DDBJ whole genome shotgun (WGS) entry which is preliminary data.</text>
</comment>
<dbReference type="RefSeq" id="WP_005824089.1">
    <property type="nucleotide sequence ID" value="NZ_ACQL01000097.1"/>
</dbReference>
<dbReference type="EMBL" id="ACQL01000097">
    <property type="protein sequence ID" value="EER46959.1"/>
    <property type="molecule type" value="Genomic_DNA"/>
</dbReference>
<protein>
    <submittedName>
        <fullName evidence="1">Uncharacterized protein</fullName>
    </submittedName>
</protein>
<reference evidence="1 2" key="1">
    <citation type="journal article" date="2010" name="Vet. Microbiol.">
        <title>Production of haemolysins by strains of the Actinobacillus minor/porcitonsillarum complex.</title>
        <authorList>
            <person name="Arya G."/>
            <person name="Niven D.F."/>
        </authorList>
    </citation>
    <scope>NUCLEOTIDE SEQUENCE [LARGE SCALE GENOMIC DNA]</scope>
    <source>
        <strain evidence="1 2">NM305</strain>
    </source>
</reference>
<organism evidence="1 2">
    <name type="scientific">Actinobacillus minor NM305</name>
    <dbReference type="NCBI Taxonomy" id="637911"/>
    <lineage>
        <taxon>Bacteria</taxon>
        <taxon>Pseudomonadati</taxon>
        <taxon>Pseudomonadota</taxon>
        <taxon>Gammaproteobacteria</taxon>
        <taxon>Pasteurellales</taxon>
        <taxon>Pasteurellaceae</taxon>
        <taxon>Actinobacillus</taxon>
    </lineage>
</organism>
<dbReference type="OrthoDB" id="5671700at2"/>
<name>C5S232_9PAST</name>
<evidence type="ECO:0000313" key="2">
    <source>
        <dbReference type="Proteomes" id="UP000005532"/>
    </source>
</evidence>
<evidence type="ECO:0000313" key="1">
    <source>
        <dbReference type="EMBL" id="EER46959.1"/>
    </source>
</evidence>
<dbReference type="Proteomes" id="UP000005532">
    <property type="component" value="Unassembled WGS sequence"/>
</dbReference>
<sequence length="55" mass="6255">MRVRPYPFEDSEIVTKTLCLSQHYFVASPKLIGEPSARLLIDFLAVKFAESDIVI</sequence>
<dbReference type="AlphaFoldDB" id="C5S232"/>
<gene>
    <name evidence="1" type="ORF">AM305_09656</name>
</gene>
<proteinExistence type="predicted"/>
<accession>C5S232</accession>